<dbReference type="InterPro" id="IPR020449">
    <property type="entry name" value="Tscrpt_reg_AraC-type_HTH"/>
</dbReference>
<evidence type="ECO:0000256" key="2">
    <source>
        <dbReference type="ARBA" id="ARBA00023125"/>
    </source>
</evidence>
<dbReference type="RefSeq" id="WP_117420165.1">
    <property type="nucleotide sequence ID" value="NZ_QOHO01000129.1"/>
</dbReference>
<dbReference type="PANTHER" id="PTHR43280">
    <property type="entry name" value="ARAC-FAMILY TRANSCRIPTIONAL REGULATOR"/>
    <property type="match status" value="1"/>
</dbReference>
<keyword evidence="2" id="KW-0238">DNA-binding</keyword>
<name>A0A3E2N3T0_9FIRM</name>
<protein>
    <submittedName>
        <fullName evidence="5">AraC family transcriptional regulator</fullName>
    </submittedName>
</protein>
<dbReference type="Gene3D" id="2.60.120.10">
    <property type="entry name" value="Jelly Rolls"/>
    <property type="match status" value="1"/>
</dbReference>
<dbReference type="Pfam" id="PF02311">
    <property type="entry name" value="AraC_binding"/>
    <property type="match status" value="1"/>
</dbReference>
<dbReference type="GO" id="GO:0043565">
    <property type="term" value="F:sequence-specific DNA binding"/>
    <property type="evidence" value="ECO:0007669"/>
    <property type="project" value="InterPro"/>
</dbReference>
<accession>A0A3E2N3T0</accession>
<dbReference type="InterPro" id="IPR018060">
    <property type="entry name" value="HTH_AraC"/>
</dbReference>
<dbReference type="InterPro" id="IPR037923">
    <property type="entry name" value="HTH-like"/>
</dbReference>
<evidence type="ECO:0000256" key="3">
    <source>
        <dbReference type="ARBA" id="ARBA00023163"/>
    </source>
</evidence>
<dbReference type="GO" id="GO:0003700">
    <property type="term" value="F:DNA-binding transcription factor activity"/>
    <property type="evidence" value="ECO:0007669"/>
    <property type="project" value="InterPro"/>
</dbReference>
<dbReference type="AlphaFoldDB" id="A0A3E2N3T0"/>
<evidence type="ECO:0000313" key="6">
    <source>
        <dbReference type="Proteomes" id="UP000260680"/>
    </source>
</evidence>
<evidence type="ECO:0000313" key="5">
    <source>
        <dbReference type="EMBL" id="RFZ75657.1"/>
    </source>
</evidence>
<dbReference type="Proteomes" id="UP000260680">
    <property type="component" value="Unassembled WGS sequence"/>
</dbReference>
<proteinExistence type="predicted"/>
<evidence type="ECO:0000256" key="1">
    <source>
        <dbReference type="ARBA" id="ARBA00023015"/>
    </source>
</evidence>
<dbReference type="SMART" id="SM00342">
    <property type="entry name" value="HTH_ARAC"/>
    <property type="match status" value="1"/>
</dbReference>
<dbReference type="OrthoDB" id="9791615at2"/>
<keyword evidence="3" id="KW-0804">Transcription</keyword>
<sequence>MISQMDPMDFTRRSKYKEPIQHGNAFFPFSTHETDIRLREGKTFHTFFMNGANFGGLVGLGQEPPLYFHCHRELELFWVCKGMARISIENEEIQVSKGDVVLIRPDRIHGSNDCLKEDLIYRTILFSYEFVGSMENDVIRQNYIDPLFSVTTGSYIFLTSEQQDCERLFHLLNDAYSVYENGGKGFELLLKARILEFFYEVVKCGKISQTPEQTDARIGSFMKDINHYITKNYTNRIELGDAAKHVSMSKGYFCRYFKHAFHMTFHEYLTNIRLREAENLVRTTHLGMEEIAFRTGFSNSNYFTVSFKKHYHMIPTKYRSEVNL</sequence>
<dbReference type="PANTHER" id="PTHR43280:SF2">
    <property type="entry name" value="HTH-TYPE TRANSCRIPTIONAL REGULATOR EXSA"/>
    <property type="match status" value="1"/>
</dbReference>
<evidence type="ECO:0000259" key="4">
    <source>
        <dbReference type="PROSITE" id="PS01124"/>
    </source>
</evidence>
<dbReference type="PROSITE" id="PS01124">
    <property type="entry name" value="HTH_ARAC_FAMILY_2"/>
    <property type="match status" value="1"/>
</dbReference>
<dbReference type="SUPFAM" id="SSF46689">
    <property type="entry name" value="Homeodomain-like"/>
    <property type="match status" value="2"/>
</dbReference>
<dbReference type="InterPro" id="IPR009057">
    <property type="entry name" value="Homeodomain-like_sf"/>
</dbReference>
<dbReference type="InterPro" id="IPR003313">
    <property type="entry name" value="AraC-bd"/>
</dbReference>
<dbReference type="InterPro" id="IPR014710">
    <property type="entry name" value="RmlC-like_jellyroll"/>
</dbReference>
<reference evidence="5 6" key="1">
    <citation type="submission" date="2018-07" db="EMBL/GenBank/DDBJ databases">
        <title>New species, Clostridium PI-S10-A1B.</title>
        <authorList>
            <person name="Krishna G."/>
            <person name="Summeta K."/>
            <person name="Shikha S."/>
            <person name="Prabhu P.B."/>
            <person name="Suresh K."/>
        </authorList>
    </citation>
    <scope>NUCLEOTIDE SEQUENCE [LARGE SCALE GENOMIC DNA]</scope>
    <source>
        <strain evidence="5 6">PI-S10-A1B</strain>
    </source>
</reference>
<dbReference type="Pfam" id="PF12833">
    <property type="entry name" value="HTH_18"/>
    <property type="match status" value="1"/>
</dbReference>
<organism evidence="5 6">
    <name type="scientific">Lacrimispora amygdalina</name>
    <dbReference type="NCBI Taxonomy" id="253257"/>
    <lineage>
        <taxon>Bacteria</taxon>
        <taxon>Bacillati</taxon>
        <taxon>Bacillota</taxon>
        <taxon>Clostridia</taxon>
        <taxon>Lachnospirales</taxon>
        <taxon>Lachnospiraceae</taxon>
        <taxon>Lacrimispora</taxon>
    </lineage>
</organism>
<dbReference type="SUPFAM" id="SSF51215">
    <property type="entry name" value="Regulatory protein AraC"/>
    <property type="match status" value="1"/>
</dbReference>
<dbReference type="EMBL" id="QOHO01000129">
    <property type="protein sequence ID" value="RFZ75657.1"/>
    <property type="molecule type" value="Genomic_DNA"/>
</dbReference>
<dbReference type="Gene3D" id="1.10.10.60">
    <property type="entry name" value="Homeodomain-like"/>
    <property type="match status" value="2"/>
</dbReference>
<keyword evidence="1" id="KW-0805">Transcription regulation</keyword>
<feature type="domain" description="HTH araC/xylS-type" evidence="4">
    <location>
        <begin position="223"/>
        <end position="321"/>
    </location>
</feature>
<gene>
    <name evidence="5" type="ORF">DS742_27870</name>
</gene>
<dbReference type="PRINTS" id="PR00032">
    <property type="entry name" value="HTHARAC"/>
</dbReference>
<comment type="caution">
    <text evidence="5">The sequence shown here is derived from an EMBL/GenBank/DDBJ whole genome shotgun (WGS) entry which is preliminary data.</text>
</comment>